<dbReference type="PANTHER" id="PTHR36849">
    <property type="entry name" value="CYTOPLASMIC PROTEIN-RELATED"/>
    <property type="match status" value="1"/>
</dbReference>
<evidence type="ECO:0000313" key="1">
    <source>
        <dbReference type="EMBL" id="EKY02259.1"/>
    </source>
</evidence>
<gene>
    <name evidence="1" type="ORF">HMPREF9134_00648</name>
</gene>
<dbReference type="EMBL" id="AMEQ01000018">
    <property type="protein sequence ID" value="EKY02259.1"/>
    <property type="molecule type" value="Genomic_DNA"/>
</dbReference>
<protein>
    <recommendedName>
        <fullName evidence="3">DUF488 domain-containing protein</fullName>
    </recommendedName>
</protein>
<evidence type="ECO:0000313" key="2">
    <source>
        <dbReference type="Proteomes" id="UP000010408"/>
    </source>
</evidence>
<dbReference type="Pfam" id="PF22752">
    <property type="entry name" value="DUF488-N3i"/>
    <property type="match status" value="1"/>
</dbReference>
<proteinExistence type="predicted"/>
<accession>L1NFJ1</accession>
<sequence>MELLLKRAYLPASPTDGYRVLVDRLWPRGLSKEEARLDEWNKDLAPSSELRRWFGHDPIRWATFSERYLAELRASGACQTFLSKVMREERVTLIYAARDEAHCHPLVLKAYLEELMTHEGARGVQ</sequence>
<dbReference type="AlphaFoldDB" id="L1NFJ1"/>
<dbReference type="Proteomes" id="UP000010408">
    <property type="component" value="Unassembled WGS sequence"/>
</dbReference>
<dbReference type="eggNOG" id="COG3189">
    <property type="taxonomic scope" value="Bacteria"/>
</dbReference>
<name>L1NFJ1_9PORP</name>
<dbReference type="HOGENOM" id="CLU_137928_0_0_10"/>
<evidence type="ECO:0008006" key="3">
    <source>
        <dbReference type="Google" id="ProtNLM"/>
    </source>
</evidence>
<dbReference type="InterPro" id="IPR052552">
    <property type="entry name" value="YeaO-like"/>
</dbReference>
<dbReference type="RefSeq" id="WP_005468854.1">
    <property type="nucleotide sequence ID" value="NZ_KB291043.1"/>
</dbReference>
<dbReference type="STRING" id="1127696.HMPREF9134_00648"/>
<dbReference type="PANTHER" id="PTHR36849:SF1">
    <property type="entry name" value="CYTOPLASMIC PROTEIN"/>
    <property type="match status" value="1"/>
</dbReference>
<reference evidence="1 2" key="1">
    <citation type="submission" date="2012-05" db="EMBL/GenBank/DDBJ databases">
        <authorList>
            <person name="Weinstock G."/>
            <person name="Sodergren E."/>
            <person name="Lobos E.A."/>
            <person name="Fulton L."/>
            <person name="Fulton R."/>
            <person name="Courtney L."/>
            <person name="Fronick C."/>
            <person name="O'Laughlin M."/>
            <person name="Godfrey J."/>
            <person name="Wilson R.M."/>
            <person name="Miner T."/>
            <person name="Farmer C."/>
            <person name="Delehaunty K."/>
            <person name="Cordes M."/>
            <person name="Minx P."/>
            <person name="Tomlinson C."/>
            <person name="Chen J."/>
            <person name="Wollam A."/>
            <person name="Pepin K.H."/>
            <person name="Bhonagiri V."/>
            <person name="Zhang X."/>
            <person name="Suruliraj S."/>
            <person name="Warren W."/>
            <person name="Mitreva M."/>
            <person name="Mardis E.R."/>
            <person name="Wilson R.K."/>
        </authorList>
    </citation>
    <scope>NUCLEOTIDE SEQUENCE [LARGE SCALE GENOMIC DNA]</scope>
    <source>
        <strain evidence="1 2">F0037</strain>
    </source>
</reference>
<dbReference type="PATRIC" id="fig|1127696.3.peg.576"/>
<organism evidence="1 2">
    <name type="scientific">Porphyromonas catoniae F0037</name>
    <dbReference type="NCBI Taxonomy" id="1127696"/>
    <lineage>
        <taxon>Bacteria</taxon>
        <taxon>Pseudomonadati</taxon>
        <taxon>Bacteroidota</taxon>
        <taxon>Bacteroidia</taxon>
        <taxon>Bacteroidales</taxon>
        <taxon>Porphyromonadaceae</taxon>
        <taxon>Porphyromonas</taxon>
    </lineage>
</organism>
<comment type="caution">
    <text evidence="1">The sequence shown here is derived from an EMBL/GenBank/DDBJ whole genome shotgun (WGS) entry which is preliminary data.</text>
</comment>